<dbReference type="EMBL" id="OW240915">
    <property type="protein sequence ID" value="CAH2284071.1"/>
    <property type="molecule type" value="Genomic_DNA"/>
</dbReference>
<reference evidence="1" key="1">
    <citation type="submission" date="2022-03" db="EMBL/GenBank/DDBJ databases">
        <authorList>
            <person name="Alioto T."/>
            <person name="Alioto T."/>
            <person name="Gomez Garrido J."/>
        </authorList>
    </citation>
    <scope>NUCLEOTIDE SEQUENCE</scope>
</reference>
<gene>
    <name evidence="1" type="ORF">PECUL_23A048135</name>
</gene>
<sequence length="147" mass="17129">GALDTTSQASTYQVSTRVQIQKLMDSHQLYDCWRVLHPAERDYSYYSFSSCSYSRIDLFLLPHRFLNLVHSCKYDAITWSDHAPISLSIQIPSLHPTRTQWKLNDTLLNHTNIRNQAESSLGQYFELNTHPVSTYPIIWEAHKSTIR</sequence>
<accession>A0AAD1RYB9</accession>
<dbReference type="Proteomes" id="UP001295444">
    <property type="component" value="Chromosome 04"/>
</dbReference>
<name>A0AAD1RYB9_PELCU</name>
<organism evidence="1 2">
    <name type="scientific">Pelobates cultripes</name>
    <name type="common">Western spadefoot toad</name>
    <dbReference type="NCBI Taxonomy" id="61616"/>
    <lineage>
        <taxon>Eukaryota</taxon>
        <taxon>Metazoa</taxon>
        <taxon>Chordata</taxon>
        <taxon>Craniata</taxon>
        <taxon>Vertebrata</taxon>
        <taxon>Euteleostomi</taxon>
        <taxon>Amphibia</taxon>
        <taxon>Batrachia</taxon>
        <taxon>Anura</taxon>
        <taxon>Pelobatoidea</taxon>
        <taxon>Pelobatidae</taxon>
        <taxon>Pelobates</taxon>
    </lineage>
</organism>
<proteinExistence type="predicted"/>
<keyword evidence="2" id="KW-1185">Reference proteome</keyword>
<evidence type="ECO:0008006" key="3">
    <source>
        <dbReference type="Google" id="ProtNLM"/>
    </source>
</evidence>
<evidence type="ECO:0000313" key="1">
    <source>
        <dbReference type="EMBL" id="CAH2284071.1"/>
    </source>
</evidence>
<dbReference type="Gene3D" id="3.60.10.10">
    <property type="entry name" value="Endonuclease/exonuclease/phosphatase"/>
    <property type="match status" value="1"/>
</dbReference>
<protein>
    <recommendedName>
        <fullName evidence="3">Endonuclease/exonuclease/phosphatase domain-containing protein</fullName>
    </recommendedName>
</protein>
<feature type="non-terminal residue" evidence="1">
    <location>
        <position position="1"/>
    </location>
</feature>
<feature type="non-terminal residue" evidence="1">
    <location>
        <position position="147"/>
    </location>
</feature>
<dbReference type="InterPro" id="IPR036691">
    <property type="entry name" value="Endo/exonu/phosph_ase_sf"/>
</dbReference>
<dbReference type="AlphaFoldDB" id="A0AAD1RYB9"/>
<evidence type="ECO:0000313" key="2">
    <source>
        <dbReference type="Proteomes" id="UP001295444"/>
    </source>
</evidence>
<dbReference type="SUPFAM" id="SSF56219">
    <property type="entry name" value="DNase I-like"/>
    <property type="match status" value="1"/>
</dbReference>